<organism evidence="2 3">
    <name type="scientific">Parasphingopyxis lamellibrachiae</name>
    <dbReference type="NCBI Taxonomy" id="680125"/>
    <lineage>
        <taxon>Bacteria</taxon>
        <taxon>Pseudomonadati</taxon>
        <taxon>Pseudomonadota</taxon>
        <taxon>Alphaproteobacteria</taxon>
        <taxon>Sphingomonadales</taxon>
        <taxon>Sphingomonadaceae</taxon>
        <taxon>Parasphingopyxis</taxon>
    </lineage>
</organism>
<protein>
    <submittedName>
        <fullName evidence="2">Uncharacterized protein</fullName>
    </submittedName>
</protein>
<comment type="caution">
    <text evidence="2">The sequence shown here is derived from an EMBL/GenBank/DDBJ whole genome shotgun (WGS) entry which is preliminary data.</text>
</comment>
<gene>
    <name evidence="2" type="ORF">DFR46_1629</name>
</gene>
<name>A0A3D9FFR8_9SPHN</name>
<keyword evidence="1" id="KW-0812">Transmembrane</keyword>
<reference evidence="2 3" key="1">
    <citation type="submission" date="2018-07" db="EMBL/GenBank/DDBJ databases">
        <title>Genomic Encyclopedia of Type Strains, Phase IV (KMG-IV): sequencing the most valuable type-strain genomes for metagenomic binning, comparative biology and taxonomic classification.</title>
        <authorList>
            <person name="Goeker M."/>
        </authorList>
    </citation>
    <scope>NUCLEOTIDE SEQUENCE [LARGE SCALE GENOMIC DNA]</scope>
    <source>
        <strain evidence="2 3">DSM 26725</strain>
    </source>
</reference>
<dbReference type="AlphaFoldDB" id="A0A3D9FFR8"/>
<evidence type="ECO:0000256" key="1">
    <source>
        <dbReference type="SAM" id="Phobius"/>
    </source>
</evidence>
<keyword evidence="3" id="KW-1185">Reference proteome</keyword>
<feature type="transmembrane region" description="Helical" evidence="1">
    <location>
        <begin position="6"/>
        <end position="26"/>
    </location>
</feature>
<accession>A0A3D9FFR8</accession>
<dbReference type="Proteomes" id="UP000256310">
    <property type="component" value="Unassembled WGS sequence"/>
</dbReference>
<sequence length="29" mass="2926">MTCYLAIGLTIIMAILAWAALISIGASGS</sequence>
<dbReference type="EMBL" id="QRDP01000004">
    <property type="protein sequence ID" value="RED16603.1"/>
    <property type="molecule type" value="Genomic_DNA"/>
</dbReference>
<evidence type="ECO:0000313" key="2">
    <source>
        <dbReference type="EMBL" id="RED16603.1"/>
    </source>
</evidence>
<keyword evidence="1" id="KW-1133">Transmembrane helix</keyword>
<keyword evidence="1" id="KW-0472">Membrane</keyword>
<proteinExistence type="predicted"/>
<evidence type="ECO:0000313" key="3">
    <source>
        <dbReference type="Proteomes" id="UP000256310"/>
    </source>
</evidence>